<keyword evidence="1" id="KW-0812">Transmembrane</keyword>
<keyword evidence="1" id="KW-1133">Transmembrane helix</keyword>
<dbReference type="InterPro" id="IPR045584">
    <property type="entry name" value="Pilin-like"/>
</dbReference>
<organism evidence="2 3">
    <name type="scientific">Caldimonas aquatica</name>
    <dbReference type="NCBI Taxonomy" id="376175"/>
    <lineage>
        <taxon>Bacteria</taxon>
        <taxon>Pseudomonadati</taxon>
        <taxon>Pseudomonadota</taxon>
        <taxon>Betaproteobacteria</taxon>
        <taxon>Burkholderiales</taxon>
        <taxon>Sphaerotilaceae</taxon>
        <taxon>Caldimonas</taxon>
    </lineage>
</organism>
<dbReference type="EMBL" id="CP110257">
    <property type="protein sequence ID" value="UZD54084.1"/>
    <property type="molecule type" value="Genomic_DNA"/>
</dbReference>
<keyword evidence="1" id="KW-0472">Membrane</keyword>
<gene>
    <name evidence="2" type="ORF">OMP39_10380</name>
</gene>
<keyword evidence="3" id="KW-1185">Reference proteome</keyword>
<dbReference type="RefSeq" id="WP_264891653.1">
    <property type="nucleotide sequence ID" value="NZ_CP110257.1"/>
</dbReference>
<evidence type="ECO:0000313" key="2">
    <source>
        <dbReference type="EMBL" id="UZD54084.1"/>
    </source>
</evidence>
<dbReference type="InterPro" id="IPR032092">
    <property type="entry name" value="PilW"/>
</dbReference>
<feature type="transmembrane region" description="Helical" evidence="1">
    <location>
        <begin position="29"/>
        <end position="51"/>
    </location>
</feature>
<dbReference type="Proteomes" id="UP001163266">
    <property type="component" value="Chromosome"/>
</dbReference>
<reference evidence="2" key="1">
    <citation type="submission" date="2022-10" db="EMBL/GenBank/DDBJ databases">
        <title>Complete genome sequence of Schlegelella aquatica LMG 23380.</title>
        <authorList>
            <person name="Musilova J."/>
            <person name="Kourilova X."/>
            <person name="Bezdicek M."/>
            <person name="Hermankova K."/>
            <person name="Obruca S."/>
            <person name="Sedlar K."/>
        </authorList>
    </citation>
    <scope>NUCLEOTIDE SEQUENCE</scope>
    <source>
        <strain evidence="2">LMG 23380</strain>
    </source>
</reference>
<dbReference type="SUPFAM" id="SSF54523">
    <property type="entry name" value="Pili subunits"/>
    <property type="match status" value="1"/>
</dbReference>
<accession>A0ABY6MPN4</accession>
<evidence type="ECO:0000256" key="1">
    <source>
        <dbReference type="SAM" id="Phobius"/>
    </source>
</evidence>
<dbReference type="Pfam" id="PF16074">
    <property type="entry name" value="PilW"/>
    <property type="match status" value="1"/>
</dbReference>
<dbReference type="InterPro" id="IPR012902">
    <property type="entry name" value="N_methyl_site"/>
</dbReference>
<dbReference type="Pfam" id="PF07963">
    <property type="entry name" value="N_methyl"/>
    <property type="match status" value="1"/>
</dbReference>
<name>A0ABY6MPN4_9BURK</name>
<protein>
    <submittedName>
        <fullName evidence="2">PilW family protein</fullName>
    </submittedName>
</protein>
<evidence type="ECO:0000313" key="3">
    <source>
        <dbReference type="Proteomes" id="UP001163266"/>
    </source>
</evidence>
<dbReference type="PROSITE" id="PS00409">
    <property type="entry name" value="PROKAR_NTER_METHYL"/>
    <property type="match status" value="1"/>
</dbReference>
<proteinExistence type="predicted"/>
<sequence length="352" mass="37658">MNPLTPSPFRGSRRAGQHRSHRSLRGLTLVELMVAIVLGLLILGGVIAVFLSNREAFRTTEQLARVQENARTAFELMARSIREAGGSPCGRNLPTANVLNNTATTWWAQWGEGLRGYGGSDEFPVKGFGTGHAERVPGTEAIVILYGDSNSAVPVVSHNPTSAEFKVGSIAHGVKDGDVLLVCDYKQAAIFQATNSNSSNVTIVHNTGNARSPGNCTKGLGLPVVCSAVGTQYEFQGGQLMKLAAEAWYIGNFTRADGRTGRSLFRARLDSAATVQVEEIVEGVEDMEVAFLSSSGTTLATDYVPPAGVIDWNSVVSVRLTLTFQGSERVGTDGQALRRQSIHVIGLRNRLS</sequence>